<sequence>LAREELRLGQPPEAPRASLVIPLYGRLDFMAFQAALFSQGGVAADELIYVLDNPAQAAEAAQLARSVQARFGLPLRLLLPGRRQGFGGASNLGLAAARGRHVCFLNSDAFPADTGWLDRLVGDLEADAQLGVVGARLLFANGTLQHDGMWFVAQPDFAGWPFPRHLGKGLLPPPAEPDLVDVPAVTGACMALRREVAVALGGFDPGYVIGDFEDADLCQRVLARGLRCRIDRAARLWHLERQSQGSGAEPWRMNLTLLNAATFAGRWQEHIETAHG</sequence>
<dbReference type="Pfam" id="PF00535">
    <property type="entry name" value="Glycos_transf_2"/>
    <property type="match status" value="1"/>
</dbReference>
<dbReference type="HOGENOM" id="CLU_1006545_0_0_5"/>
<dbReference type="AlphaFoldDB" id="D5RU78"/>
<dbReference type="GO" id="GO:0016757">
    <property type="term" value="F:glycosyltransferase activity"/>
    <property type="evidence" value="ECO:0007669"/>
    <property type="project" value="UniProtKB-KW"/>
</dbReference>
<feature type="non-terminal residue" evidence="2">
    <location>
        <position position="1"/>
    </location>
</feature>
<dbReference type="PANTHER" id="PTHR43179">
    <property type="entry name" value="RHAMNOSYLTRANSFERASE WBBL"/>
    <property type="match status" value="1"/>
</dbReference>
<accession>D5RU78</accession>
<keyword evidence="2" id="KW-0808">Transferase</keyword>
<dbReference type="Proteomes" id="UP000005324">
    <property type="component" value="Unassembled WGS sequence"/>
</dbReference>
<gene>
    <name evidence="2" type="ORF">HMPREF0731_4640</name>
</gene>
<dbReference type="InterPro" id="IPR001173">
    <property type="entry name" value="Glyco_trans_2-like"/>
</dbReference>
<keyword evidence="3" id="KW-1185">Reference proteome</keyword>
<feature type="domain" description="Glycosyltransferase 2-like" evidence="1">
    <location>
        <begin position="18"/>
        <end position="165"/>
    </location>
</feature>
<protein>
    <submittedName>
        <fullName evidence="2">Glycosyltransferase, group 2 family protein</fullName>
        <ecNumber evidence="2">2.4.-.-</ecNumber>
    </submittedName>
</protein>
<evidence type="ECO:0000259" key="1">
    <source>
        <dbReference type="Pfam" id="PF00535"/>
    </source>
</evidence>
<dbReference type="RefSeq" id="WP_007005849.1">
    <property type="nucleotide sequence ID" value="NZ_GG770797.1"/>
</dbReference>
<organism evidence="2 3">
    <name type="scientific">Pseudoroseomonas cervicalis ATCC 49957</name>
    <dbReference type="NCBI Taxonomy" id="525371"/>
    <lineage>
        <taxon>Bacteria</taxon>
        <taxon>Pseudomonadati</taxon>
        <taxon>Pseudomonadota</taxon>
        <taxon>Alphaproteobacteria</taxon>
        <taxon>Acetobacterales</taxon>
        <taxon>Roseomonadaceae</taxon>
        <taxon>Roseomonas</taxon>
    </lineage>
</organism>
<name>D5RU78_9PROT</name>
<dbReference type="OrthoDB" id="9783791at2"/>
<keyword evidence="2" id="KW-0328">Glycosyltransferase</keyword>
<dbReference type="Gene3D" id="3.90.550.10">
    <property type="entry name" value="Spore Coat Polysaccharide Biosynthesis Protein SpsA, Chain A"/>
    <property type="match status" value="1"/>
</dbReference>
<comment type="caution">
    <text evidence="2">The sequence shown here is derived from an EMBL/GenBank/DDBJ whole genome shotgun (WGS) entry which is preliminary data.</text>
</comment>
<evidence type="ECO:0000313" key="2">
    <source>
        <dbReference type="EMBL" id="EFH09141.1"/>
    </source>
</evidence>
<evidence type="ECO:0000313" key="3">
    <source>
        <dbReference type="Proteomes" id="UP000005324"/>
    </source>
</evidence>
<dbReference type="EMBL" id="ADVL01000948">
    <property type="protein sequence ID" value="EFH09141.1"/>
    <property type="molecule type" value="Genomic_DNA"/>
</dbReference>
<dbReference type="EC" id="2.4.-.-" evidence="2"/>
<dbReference type="InterPro" id="IPR029044">
    <property type="entry name" value="Nucleotide-diphossugar_trans"/>
</dbReference>
<dbReference type="PANTHER" id="PTHR43179:SF7">
    <property type="entry name" value="RHAMNOSYLTRANSFERASE WBBL"/>
    <property type="match status" value="1"/>
</dbReference>
<dbReference type="SUPFAM" id="SSF53448">
    <property type="entry name" value="Nucleotide-diphospho-sugar transferases"/>
    <property type="match status" value="1"/>
</dbReference>
<proteinExistence type="predicted"/>
<reference evidence="2 3" key="1">
    <citation type="submission" date="2010-04" db="EMBL/GenBank/DDBJ databases">
        <authorList>
            <person name="Qin X."/>
            <person name="Bachman B."/>
            <person name="Battles P."/>
            <person name="Bell A."/>
            <person name="Bess C."/>
            <person name="Bickham C."/>
            <person name="Chaboub L."/>
            <person name="Chen D."/>
            <person name="Coyle M."/>
            <person name="Deiros D.R."/>
            <person name="Dinh H."/>
            <person name="Forbes L."/>
            <person name="Fowler G."/>
            <person name="Francisco L."/>
            <person name="Fu Q."/>
            <person name="Gubbala S."/>
            <person name="Hale W."/>
            <person name="Han Y."/>
            <person name="Hemphill L."/>
            <person name="Highlander S.K."/>
            <person name="Hirani K."/>
            <person name="Hogues M."/>
            <person name="Jackson L."/>
            <person name="Jakkamsetti A."/>
            <person name="Javaid M."/>
            <person name="Jiang H."/>
            <person name="Korchina V."/>
            <person name="Kovar C."/>
            <person name="Lara F."/>
            <person name="Lee S."/>
            <person name="Mata R."/>
            <person name="Mathew T."/>
            <person name="Moen C."/>
            <person name="Morales K."/>
            <person name="Munidasa M."/>
            <person name="Nazareth L."/>
            <person name="Ngo R."/>
            <person name="Nguyen L."/>
            <person name="Okwuonu G."/>
            <person name="Ongeri F."/>
            <person name="Patil S."/>
            <person name="Petrosino J."/>
            <person name="Pham C."/>
            <person name="Pham P."/>
            <person name="Pu L.-L."/>
            <person name="Puazo M."/>
            <person name="Raj R."/>
            <person name="Reid J."/>
            <person name="Rouhana J."/>
            <person name="Saada N."/>
            <person name="Shang Y."/>
            <person name="Simmons D."/>
            <person name="Thornton R."/>
            <person name="Warren J."/>
            <person name="Weissenberger G."/>
            <person name="Zhang J."/>
            <person name="Zhang L."/>
            <person name="Zhou C."/>
            <person name="Zhu D."/>
            <person name="Muzny D."/>
            <person name="Worley K."/>
            <person name="Gibbs R."/>
        </authorList>
    </citation>
    <scope>NUCLEOTIDE SEQUENCE [LARGE SCALE GENOMIC DNA]</scope>
    <source>
        <strain evidence="2 3">ATCC 49957</strain>
    </source>
</reference>